<dbReference type="PANTHER" id="PTHR23542:SF1">
    <property type="entry name" value="MAJOR FACILITATOR SUPERFAMILY (MFS) PROFILE DOMAIN-CONTAINING PROTEIN"/>
    <property type="match status" value="1"/>
</dbReference>
<dbReference type="InterPro" id="IPR020846">
    <property type="entry name" value="MFS_dom"/>
</dbReference>
<keyword evidence="9" id="KW-1185">Reference proteome</keyword>
<sequence length="452" mass="46420">MLLKPYRDTLALPGIKSLLAVATLARIPIAAGAVVLTLHVVTDLDRGYGAAGLIGAAFTVGGSVGAPLMGRLIDRRGLRLVLVLTTVAEVIFWSLAQAVPYWALLVMALVGGFLALPAFSVARQSISALTPEAQRLPAFALDSISTELSFMAGPALGVLVATTAGGRWAMLMLAVGILISGVGLWLLNPPVRAAHEAPITTGERVPRRSWLTPRFVAVLLVTMAATLVLSGTDVALVAVLRGNGELGWTGLVMTLWAFYSLLGGFVYGVIHRPLPPVVLLIPLAVATMLVGLGNAHWWVVALLLIPAGALCAPLITATADAISRMIPAGARGEAMGLHNSSLTVGVALGGPIAGFAADRFSAPWGFVAVGGAGVLIALIVLPTEIRRRRAATVPPVPTQRDGEPIADEPGNVKPAVGEPAVGEPAVAGAAVAAYAASELTSAEADVDRPAKS</sequence>
<dbReference type="SUPFAM" id="SSF103473">
    <property type="entry name" value="MFS general substrate transporter"/>
    <property type="match status" value="1"/>
</dbReference>
<evidence type="ECO:0000256" key="5">
    <source>
        <dbReference type="SAM" id="MobiDB-lite"/>
    </source>
</evidence>
<comment type="subcellular location">
    <subcellularLocation>
        <location evidence="1">Cell membrane</location>
        <topology evidence="1">Multi-pass membrane protein</topology>
    </subcellularLocation>
</comment>
<dbReference type="PANTHER" id="PTHR23542">
    <property type="match status" value="1"/>
</dbReference>
<accession>A0ABT4BB45</accession>
<feature type="region of interest" description="Disordered" evidence="5">
    <location>
        <begin position="392"/>
        <end position="419"/>
    </location>
</feature>
<evidence type="ECO:0000256" key="6">
    <source>
        <dbReference type="SAM" id="Phobius"/>
    </source>
</evidence>
<keyword evidence="3 6" id="KW-1133">Transmembrane helix</keyword>
<comment type="caution">
    <text evidence="8">The sequence shown here is derived from an EMBL/GenBank/DDBJ whole genome shotgun (WGS) entry which is preliminary data.</text>
</comment>
<keyword evidence="4 6" id="KW-0472">Membrane</keyword>
<evidence type="ECO:0000313" key="9">
    <source>
        <dbReference type="Proteomes" id="UP001151002"/>
    </source>
</evidence>
<feature type="transmembrane region" description="Helical" evidence="6">
    <location>
        <begin position="362"/>
        <end position="381"/>
    </location>
</feature>
<feature type="transmembrane region" description="Helical" evidence="6">
    <location>
        <begin position="246"/>
        <end position="270"/>
    </location>
</feature>
<dbReference type="Pfam" id="PF07690">
    <property type="entry name" value="MFS_1"/>
    <property type="match status" value="1"/>
</dbReference>
<protein>
    <submittedName>
        <fullName evidence="8">MFS transporter</fullName>
    </submittedName>
</protein>
<feature type="transmembrane region" description="Helical" evidence="6">
    <location>
        <begin position="47"/>
        <end position="70"/>
    </location>
</feature>
<feature type="transmembrane region" description="Helical" evidence="6">
    <location>
        <begin position="303"/>
        <end position="322"/>
    </location>
</feature>
<dbReference type="Gene3D" id="1.20.1250.20">
    <property type="entry name" value="MFS general substrate transporter like domains"/>
    <property type="match status" value="1"/>
</dbReference>
<dbReference type="RefSeq" id="WP_267567277.1">
    <property type="nucleotide sequence ID" value="NZ_JAPNTZ010000013.1"/>
</dbReference>
<feature type="domain" description="Major facilitator superfamily (MFS) profile" evidence="7">
    <location>
        <begin position="1"/>
        <end position="388"/>
    </location>
</feature>
<evidence type="ECO:0000256" key="4">
    <source>
        <dbReference type="ARBA" id="ARBA00023136"/>
    </source>
</evidence>
<dbReference type="InterPro" id="IPR011701">
    <property type="entry name" value="MFS"/>
</dbReference>
<feature type="transmembrane region" description="Helical" evidence="6">
    <location>
        <begin position="277"/>
        <end position="297"/>
    </location>
</feature>
<dbReference type="PROSITE" id="PS50850">
    <property type="entry name" value="MFS"/>
    <property type="match status" value="1"/>
</dbReference>
<keyword evidence="2 6" id="KW-0812">Transmembrane</keyword>
<name>A0ABT4BB45_9ACTN</name>
<feature type="transmembrane region" description="Helical" evidence="6">
    <location>
        <begin position="334"/>
        <end position="356"/>
    </location>
</feature>
<feature type="transmembrane region" description="Helical" evidence="6">
    <location>
        <begin position="139"/>
        <end position="162"/>
    </location>
</feature>
<feature type="transmembrane region" description="Helical" evidence="6">
    <location>
        <begin position="215"/>
        <end position="240"/>
    </location>
</feature>
<gene>
    <name evidence="8" type="ORF">OWR29_32885</name>
</gene>
<evidence type="ECO:0000313" key="8">
    <source>
        <dbReference type="EMBL" id="MCY1142815.1"/>
    </source>
</evidence>
<evidence type="ECO:0000259" key="7">
    <source>
        <dbReference type="PROSITE" id="PS50850"/>
    </source>
</evidence>
<feature type="transmembrane region" description="Helical" evidence="6">
    <location>
        <begin position="168"/>
        <end position="187"/>
    </location>
</feature>
<feature type="transmembrane region" description="Helical" evidence="6">
    <location>
        <begin position="101"/>
        <end position="119"/>
    </location>
</feature>
<dbReference type="EMBL" id="JAPNTZ010000013">
    <property type="protein sequence ID" value="MCY1142815.1"/>
    <property type="molecule type" value="Genomic_DNA"/>
</dbReference>
<feature type="transmembrane region" description="Helical" evidence="6">
    <location>
        <begin position="21"/>
        <end position="41"/>
    </location>
</feature>
<evidence type="ECO:0000256" key="2">
    <source>
        <dbReference type="ARBA" id="ARBA00022692"/>
    </source>
</evidence>
<dbReference type="InterPro" id="IPR036259">
    <property type="entry name" value="MFS_trans_sf"/>
</dbReference>
<evidence type="ECO:0000256" key="1">
    <source>
        <dbReference type="ARBA" id="ARBA00004651"/>
    </source>
</evidence>
<evidence type="ECO:0000256" key="3">
    <source>
        <dbReference type="ARBA" id="ARBA00022989"/>
    </source>
</evidence>
<proteinExistence type="predicted"/>
<feature type="transmembrane region" description="Helical" evidence="6">
    <location>
        <begin position="77"/>
        <end position="95"/>
    </location>
</feature>
<reference evidence="8" key="1">
    <citation type="submission" date="2022-11" db="EMBL/GenBank/DDBJ databases">
        <authorList>
            <person name="Somphong A."/>
            <person name="Phongsopitanun W."/>
        </authorList>
    </citation>
    <scope>NUCLEOTIDE SEQUENCE</scope>
    <source>
        <strain evidence="8">Pm04-4</strain>
    </source>
</reference>
<dbReference type="Proteomes" id="UP001151002">
    <property type="component" value="Unassembled WGS sequence"/>
</dbReference>
<organism evidence="8 9">
    <name type="scientific">Paractinoplanes pyxinae</name>
    <dbReference type="NCBI Taxonomy" id="2997416"/>
    <lineage>
        <taxon>Bacteria</taxon>
        <taxon>Bacillati</taxon>
        <taxon>Actinomycetota</taxon>
        <taxon>Actinomycetes</taxon>
        <taxon>Micromonosporales</taxon>
        <taxon>Micromonosporaceae</taxon>
        <taxon>Paractinoplanes</taxon>
    </lineage>
</organism>